<keyword evidence="4" id="KW-0378">Hydrolase</keyword>
<gene>
    <name evidence="8" type="ORF">AB6A40_001670</name>
</gene>
<evidence type="ECO:0000256" key="6">
    <source>
        <dbReference type="ARBA" id="ARBA00022842"/>
    </source>
</evidence>
<dbReference type="GO" id="GO:0046872">
    <property type="term" value="F:metal ion binding"/>
    <property type="evidence" value="ECO:0007669"/>
    <property type="project" value="UniProtKB-KW"/>
</dbReference>
<organism evidence="8 9">
    <name type="scientific">Gnathostoma spinigerum</name>
    <dbReference type="NCBI Taxonomy" id="75299"/>
    <lineage>
        <taxon>Eukaryota</taxon>
        <taxon>Metazoa</taxon>
        <taxon>Ecdysozoa</taxon>
        <taxon>Nematoda</taxon>
        <taxon>Chromadorea</taxon>
        <taxon>Rhabditida</taxon>
        <taxon>Spirurina</taxon>
        <taxon>Gnathostomatomorpha</taxon>
        <taxon>Gnathostomatoidea</taxon>
        <taxon>Gnathostomatidae</taxon>
        <taxon>Gnathostoma</taxon>
    </lineage>
</organism>
<keyword evidence="2" id="KW-0540">Nuclease</keyword>
<evidence type="ECO:0000256" key="7">
    <source>
        <dbReference type="SAM" id="MobiDB-lite"/>
    </source>
</evidence>
<evidence type="ECO:0000256" key="1">
    <source>
        <dbReference type="ARBA" id="ARBA00001946"/>
    </source>
</evidence>
<dbReference type="Proteomes" id="UP001608902">
    <property type="component" value="Unassembled WGS sequence"/>
</dbReference>
<keyword evidence="6" id="KW-0460">Magnesium</keyword>
<evidence type="ECO:0008006" key="10">
    <source>
        <dbReference type="Google" id="ProtNLM"/>
    </source>
</evidence>
<sequence>MKVAGRTYKKTQLLANLREAPHITELSLVSVSRSGLEGAIEKLKSRYHASEQKTRIDDGHSNKNDGEEPMQTLHFRIPCNVHTRQVKPNLTEREWKLFEERKNFWESGGYTYNDLKDKNDFGVEWTGVRSFLETLPKPVCIISHNGIKYDYRVLHAELERRDLLQSKAFPDEVFFVDSYLMLLDLEKHHHDELRFFTNLVDWKRIFTASGLPRADDMAEAAVFPKQDFELSQDQRISANDIDCNSMKSESPREENIVEDEDDLMLLRRELNEHEMGYSTPKKECDESQNTKRRGLKRRLFAELMADHPLQFAQTKNWSPARKKRIRPSLLKRTTDGDWFFDNYLSVQYFKERGIFKLSNLYEQLIGVKFDSHHAQDDCEALMFVCIAYAEEFLEYVDQRAVEFPF</sequence>
<feature type="region of interest" description="Disordered" evidence="7">
    <location>
        <begin position="50"/>
        <end position="69"/>
    </location>
</feature>
<dbReference type="PANTHER" id="PTHR13058:SF19">
    <property type="entry name" value="LD40940P"/>
    <property type="match status" value="1"/>
</dbReference>
<dbReference type="PANTHER" id="PTHR13058">
    <property type="entry name" value="THREE PRIME REPAIR EXONUCLEASE 1, 2"/>
    <property type="match status" value="1"/>
</dbReference>
<evidence type="ECO:0000313" key="8">
    <source>
        <dbReference type="EMBL" id="MFH4974961.1"/>
    </source>
</evidence>
<dbReference type="Gene3D" id="3.30.420.10">
    <property type="entry name" value="Ribonuclease H-like superfamily/Ribonuclease H"/>
    <property type="match status" value="2"/>
</dbReference>
<keyword evidence="9" id="KW-1185">Reference proteome</keyword>
<protein>
    <recommendedName>
        <fullName evidence="10">Exonuclease domain-containing protein</fullName>
    </recommendedName>
</protein>
<dbReference type="GO" id="GO:0004527">
    <property type="term" value="F:exonuclease activity"/>
    <property type="evidence" value="ECO:0007669"/>
    <property type="project" value="UniProtKB-KW"/>
</dbReference>
<keyword evidence="5" id="KW-0269">Exonuclease</keyword>
<proteinExistence type="predicted"/>
<comment type="caution">
    <text evidence="8">The sequence shown here is derived from an EMBL/GenBank/DDBJ whole genome shotgun (WGS) entry which is preliminary data.</text>
</comment>
<dbReference type="EMBL" id="JBGFUD010000646">
    <property type="protein sequence ID" value="MFH4974961.1"/>
    <property type="molecule type" value="Genomic_DNA"/>
</dbReference>
<dbReference type="InterPro" id="IPR036397">
    <property type="entry name" value="RNaseH_sf"/>
</dbReference>
<accession>A0ABD6E5Z4</accession>
<dbReference type="InterPro" id="IPR040393">
    <property type="entry name" value="TREX1/2"/>
</dbReference>
<comment type="cofactor">
    <cofactor evidence="1">
        <name>Mg(2+)</name>
        <dbReference type="ChEBI" id="CHEBI:18420"/>
    </cofactor>
</comment>
<feature type="compositionally biased region" description="Basic and acidic residues" evidence="7">
    <location>
        <begin position="50"/>
        <end position="66"/>
    </location>
</feature>
<dbReference type="SUPFAM" id="SSF53098">
    <property type="entry name" value="Ribonuclease H-like"/>
    <property type="match status" value="1"/>
</dbReference>
<evidence type="ECO:0000256" key="2">
    <source>
        <dbReference type="ARBA" id="ARBA00022722"/>
    </source>
</evidence>
<evidence type="ECO:0000313" key="9">
    <source>
        <dbReference type="Proteomes" id="UP001608902"/>
    </source>
</evidence>
<dbReference type="AlphaFoldDB" id="A0ABD6E5Z4"/>
<evidence type="ECO:0000256" key="3">
    <source>
        <dbReference type="ARBA" id="ARBA00022723"/>
    </source>
</evidence>
<reference evidence="8 9" key="1">
    <citation type="submission" date="2024-08" db="EMBL/GenBank/DDBJ databases">
        <title>Gnathostoma spinigerum genome.</title>
        <authorList>
            <person name="Gonzalez-Bertolin B."/>
            <person name="Monzon S."/>
            <person name="Zaballos A."/>
            <person name="Jimenez P."/>
            <person name="Dekumyoy P."/>
            <person name="Varona S."/>
            <person name="Cuesta I."/>
            <person name="Sumanam S."/>
            <person name="Adisakwattana P."/>
            <person name="Gasser R.B."/>
            <person name="Hernandez-Gonzalez A."/>
            <person name="Young N.D."/>
            <person name="Perteguer M.J."/>
        </authorList>
    </citation>
    <scope>NUCLEOTIDE SEQUENCE [LARGE SCALE GENOMIC DNA]</scope>
    <source>
        <strain evidence="8">AL3</strain>
        <tissue evidence="8">Liver</tissue>
    </source>
</reference>
<evidence type="ECO:0000256" key="4">
    <source>
        <dbReference type="ARBA" id="ARBA00022801"/>
    </source>
</evidence>
<dbReference type="InterPro" id="IPR012337">
    <property type="entry name" value="RNaseH-like_sf"/>
</dbReference>
<name>A0ABD6E5Z4_9BILA</name>
<evidence type="ECO:0000256" key="5">
    <source>
        <dbReference type="ARBA" id="ARBA00022839"/>
    </source>
</evidence>
<keyword evidence="3" id="KW-0479">Metal-binding</keyword>